<dbReference type="GO" id="GO:0046872">
    <property type="term" value="F:metal ion binding"/>
    <property type="evidence" value="ECO:0007669"/>
    <property type="project" value="UniProtKB-KW"/>
</dbReference>
<dbReference type="PANTHER" id="PTHR30471">
    <property type="entry name" value="DNA REPAIR PROTEIN RADC"/>
    <property type="match status" value="1"/>
</dbReference>
<protein>
    <recommendedName>
        <fullName evidence="6">MPN domain-containing protein</fullName>
    </recommendedName>
</protein>
<feature type="non-terminal residue" evidence="7">
    <location>
        <position position="1"/>
    </location>
</feature>
<feature type="domain" description="MPN" evidence="6">
    <location>
        <begin position="1"/>
        <end position="45"/>
    </location>
</feature>
<dbReference type="Pfam" id="PF04002">
    <property type="entry name" value="RadC"/>
    <property type="match status" value="1"/>
</dbReference>
<dbReference type="InterPro" id="IPR025657">
    <property type="entry name" value="RadC_JAB"/>
</dbReference>
<dbReference type="EMBL" id="JAKRRY010000012">
    <property type="protein sequence ID" value="MCW8346559.1"/>
    <property type="molecule type" value="Genomic_DNA"/>
</dbReference>
<gene>
    <name evidence="7" type="ORF">MD535_11155</name>
</gene>
<comment type="caution">
    <text evidence="7">The sequence shown here is derived from an EMBL/GenBank/DDBJ whole genome shotgun (WGS) entry which is preliminary data.</text>
</comment>
<evidence type="ECO:0000259" key="6">
    <source>
        <dbReference type="PROSITE" id="PS50249"/>
    </source>
</evidence>
<dbReference type="RefSeq" id="WP_279348264.1">
    <property type="nucleotide sequence ID" value="NZ_JAKRRY010000012.1"/>
</dbReference>
<sequence length="45" mass="5104">DPEPSRADRRITTRLIDALALIDVRVLDHIVVGEECVSFAERGWI</sequence>
<evidence type="ECO:0000256" key="5">
    <source>
        <dbReference type="ARBA" id="ARBA00023049"/>
    </source>
</evidence>
<keyword evidence="8" id="KW-1185">Reference proteome</keyword>
<evidence type="ECO:0000256" key="4">
    <source>
        <dbReference type="ARBA" id="ARBA00022833"/>
    </source>
</evidence>
<evidence type="ECO:0000256" key="1">
    <source>
        <dbReference type="ARBA" id="ARBA00022670"/>
    </source>
</evidence>
<evidence type="ECO:0000313" key="8">
    <source>
        <dbReference type="Proteomes" id="UP001155587"/>
    </source>
</evidence>
<reference evidence="7" key="1">
    <citation type="submission" date="2022-02" db="EMBL/GenBank/DDBJ databases">
        <title>Vibrio sp. nov, a new bacterium isolated from seawater.</title>
        <authorList>
            <person name="Yuan Y."/>
        </authorList>
    </citation>
    <scope>NUCLEOTIDE SEQUENCE</scope>
    <source>
        <strain evidence="7">ZSDZ65</strain>
    </source>
</reference>
<evidence type="ECO:0000256" key="2">
    <source>
        <dbReference type="ARBA" id="ARBA00022723"/>
    </source>
</evidence>
<proteinExistence type="predicted"/>
<dbReference type="InterPro" id="IPR037518">
    <property type="entry name" value="MPN"/>
</dbReference>
<evidence type="ECO:0000256" key="3">
    <source>
        <dbReference type="ARBA" id="ARBA00022801"/>
    </source>
</evidence>
<keyword evidence="3" id="KW-0378">Hydrolase</keyword>
<dbReference type="Gene3D" id="3.40.140.10">
    <property type="entry name" value="Cytidine Deaminase, domain 2"/>
    <property type="match status" value="1"/>
</dbReference>
<keyword evidence="1" id="KW-0645">Protease</keyword>
<dbReference type="GO" id="GO:0008237">
    <property type="term" value="F:metallopeptidase activity"/>
    <property type="evidence" value="ECO:0007669"/>
    <property type="project" value="UniProtKB-KW"/>
</dbReference>
<accession>A0A9X3CN83</accession>
<evidence type="ECO:0000313" key="7">
    <source>
        <dbReference type="EMBL" id="MCW8346559.1"/>
    </source>
</evidence>
<dbReference type="PANTHER" id="PTHR30471:SF3">
    <property type="entry name" value="UPF0758 PROTEIN YEES-RELATED"/>
    <property type="match status" value="1"/>
</dbReference>
<dbReference type="Proteomes" id="UP001155587">
    <property type="component" value="Unassembled WGS sequence"/>
</dbReference>
<dbReference type="InterPro" id="IPR001405">
    <property type="entry name" value="UPF0758"/>
</dbReference>
<keyword evidence="4" id="KW-0862">Zinc</keyword>
<organism evidence="7 8">
    <name type="scientific">Vibrio qingdaonensis</name>
    <dbReference type="NCBI Taxonomy" id="2829491"/>
    <lineage>
        <taxon>Bacteria</taxon>
        <taxon>Pseudomonadati</taxon>
        <taxon>Pseudomonadota</taxon>
        <taxon>Gammaproteobacteria</taxon>
        <taxon>Vibrionales</taxon>
        <taxon>Vibrionaceae</taxon>
        <taxon>Vibrio</taxon>
    </lineage>
</organism>
<dbReference type="AlphaFoldDB" id="A0A9X3CN83"/>
<dbReference type="PROSITE" id="PS50249">
    <property type="entry name" value="MPN"/>
    <property type="match status" value="1"/>
</dbReference>
<name>A0A9X3CN83_9VIBR</name>
<keyword evidence="2" id="KW-0479">Metal-binding</keyword>
<dbReference type="GO" id="GO:0006508">
    <property type="term" value="P:proteolysis"/>
    <property type="evidence" value="ECO:0007669"/>
    <property type="project" value="UniProtKB-KW"/>
</dbReference>
<keyword evidence="5" id="KW-0482">Metalloprotease</keyword>